<dbReference type="Pfam" id="PF00687">
    <property type="entry name" value="Ribosomal_L1"/>
    <property type="match status" value="1"/>
</dbReference>
<evidence type="ECO:0000313" key="9">
    <source>
        <dbReference type="Proteomes" id="UP000001876"/>
    </source>
</evidence>
<dbReference type="NCBIfam" id="TIGR01169">
    <property type="entry name" value="rplA_bact"/>
    <property type="match status" value="1"/>
</dbReference>
<dbReference type="AlphaFoldDB" id="C1MH10"/>
<dbReference type="eggNOG" id="KOG1569">
    <property type="taxonomic scope" value="Eukaryota"/>
</dbReference>
<dbReference type="GeneID" id="9680314"/>
<keyword evidence="4" id="KW-0694">RNA-binding</keyword>
<name>C1MH10_MICPC</name>
<feature type="non-terminal residue" evidence="8">
    <location>
        <position position="203"/>
    </location>
</feature>
<dbReference type="CDD" id="cd00403">
    <property type="entry name" value="Ribosomal_L1"/>
    <property type="match status" value="1"/>
</dbReference>
<feature type="non-terminal residue" evidence="8">
    <location>
        <position position="1"/>
    </location>
</feature>
<dbReference type="OrthoDB" id="1747252at2759"/>
<dbReference type="OMA" id="EFRVDKH"/>
<evidence type="ECO:0000256" key="7">
    <source>
        <dbReference type="RuleBase" id="RU000659"/>
    </source>
</evidence>
<dbReference type="SUPFAM" id="SSF56808">
    <property type="entry name" value="Ribosomal protein L1"/>
    <property type="match status" value="1"/>
</dbReference>
<evidence type="ECO:0000256" key="4">
    <source>
        <dbReference type="ARBA" id="ARBA00022884"/>
    </source>
</evidence>
<protein>
    <recommendedName>
        <fullName evidence="7">Ribosomal protein</fullName>
    </recommendedName>
</protein>
<dbReference type="PIRSF" id="PIRSF002155">
    <property type="entry name" value="Ribosomal_L1"/>
    <property type="match status" value="1"/>
</dbReference>
<dbReference type="InterPro" id="IPR023674">
    <property type="entry name" value="Ribosomal_uL1-like"/>
</dbReference>
<dbReference type="GO" id="GO:0003735">
    <property type="term" value="F:structural constituent of ribosome"/>
    <property type="evidence" value="ECO:0007669"/>
    <property type="project" value="InterPro"/>
</dbReference>
<evidence type="ECO:0000256" key="5">
    <source>
        <dbReference type="ARBA" id="ARBA00022980"/>
    </source>
</evidence>
<dbReference type="Gene3D" id="3.30.190.20">
    <property type="match status" value="1"/>
</dbReference>
<dbReference type="PANTHER" id="PTHR36427:SF4">
    <property type="entry name" value="RIBOSOMAL PROTEIN L1P_L10E FAMILY"/>
    <property type="match status" value="1"/>
</dbReference>
<dbReference type="GO" id="GO:0015934">
    <property type="term" value="C:large ribosomal subunit"/>
    <property type="evidence" value="ECO:0007669"/>
    <property type="project" value="InterPro"/>
</dbReference>
<dbReference type="GO" id="GO:0019843">
    <property type="term" value="F:rRNA binding"/>
    <property type="evidence" value="ECO:0007669"/>
    <property type="project" value="UniProtKB-KW"/>
</dbReference>
<evidence type="ECO:0000313" key="8">
    <source>
        <dbReference type="EMBL" id="EEH60123.1"/>
    </source>
</evidence>
<evidence type="ECO:0000256" key="2">
    <source>
        <dbReference type="ARBA" id="ARBA00011838"/>
    </source>
</evidence>
<dbReference type="InterPro" id="IPR016095">
    <property type="entry name" value="Ribosomal_uL1_3-a/b-sand"/>
</dbReference>
<dbReference type="STRING" id="564608.C1MH10"/>
<dbReference type="InterPro" id="IPR002143">
    <property type="entry name" value="Ribosomal_uL1"/>
</dbReference>
<proteinExistence type="inferred from homology"/>
<comment type="similarity">
    <text evidence="1 7">Belongs to the universal ribosomal protein uL1 family.</text>
</comment>
<dbReference type="PANTHER" id="PTHR36427">
    <property type="entry name" value="54S RIBOSOMAL PROTEIN L1, MITOCHONDRIAL"/>
    <property type="match status" value="1"/>
</dbReference>
<dbReference type="GO" id="GO:0006412">
    <property type="term" value="P:translation"/>
    <property type="evidence" value="ECO:0007669"/>
    <property type="project" value="InterPro"/>
</dbReference>
<dbReference type="FunFam" id="3.40.50.790:FF:000001">
    <property type="entry name" value="50S ribosomal protein L1"/>
    <property type="match status" value="1"/>
</dbReference>
<dbReference type="InterPro" id="IPR028364">
    <property type="entry name" value="Ribosomal_uL1/biogenesis"/>
</dbReference>
<dbReference type="InterPro" id="IPR005878">
    <property type="entry name" value="Ribosom_uL1_bac-type"/>
</dbReference>
<gene>
    <name evidence="8" type="ORF">MICPUCDRAFT_6958</name>
</gene>
<evidence type="ECO:0000256" key="1">
    <source>
        <dbReference type="ARBA" id="ARBA00010531"/>
    </source>
</evidence>
<evidence type="ECO:0000256" key="3">
    <source>
        <dbReference type="ARBA" id="ARBA00022730"/>
    </source>
</evidence>
<sequence length="203" mass="21165">KTRHKTYSVEDAVAKAKASATAKFDETIDVSVRLGVDPKRSDMIVRGVVNLPHGTGKKLKVCVFAEGAHADEARAAGADVDGAEDLIAKIKAGGSGVIDFDKAIAHPSMMPKLGVVARVLGPRGLMPNPKLGTLTTDIAGAVASMRLGRVEFRAEKNAIVHAGIGKASMEASQLAENLAALIAGVMERRPKGMKGAPSQSNYL</sequence>
<keyword evidence="6 7" id="KW-0687">Ribonucleoprotein</keyword>
<evidence type="ECO:0000256" key="6">
    <source>
        <dbReference type="ARBA" id="ARBA00023274"/>
    </source>
</evidence>
<dbReference type="PROSITE" id="PS01199">
    <property type="entry name" value="RIBOSOMAL_L1"/>
    <property type="match status" value="1"/>
</dbReference>
<comment type="subunit">
    <text evidence="2">Part of the 50S ribosomal subunit.</text>
</comment>
<dbReference type="Gene3D" id="3.40.50.790">
    <property type="match status" value="1"/>
</dbReference>
<dbReference type="InterPro" id="IPR023673">
    <property type="entry name" value="Ribosomal_uL1_CS"/>
</dbReference>
<dbReference type="EMBL" id="GG663735">
    <property type="protein sequence ID" value="EEH60123.1"/>
    <property type="molecule type" value="Genomic_DNA"/>
</dbReference>
<dbReference type="Proteomes" id="UP000001876">
    <property type="component" value="Unassembled WGS sequence"/>
</dbReference>
<dbReference type="RefSeq" id="XP_003054871.1">
    <property type="nucleotide sequence ID" value="XM_003054825.1"/>
</dbReference>
<keyword evidence="9" id="KW-1185">Reference proteome</keyword>
<keyword evidence="3" id="KW-0699">rRNA-binding</keyword>
<reference evidence="8 9" key="1">
    <citation type="journal article" date="2009" name="Science">
        <title>Green evolution and dynamic adaptations revealed by genomes of the marine picoeukaryotes Micromonas.</title>
        <authorList>
            <person name="Worden A.Z."/>
            <person name="Lee J.H."/>
            <person name="Mock T."/>
            <person name="Rouze P."/>
            <person name="Simmons M.P."/>
            <person name="Aerts A.L."/>
            <person name="Allen A.E."/>
            <person name="Cuvelier M.L."/>
            <person name="Derelle E."/>
            <person name="Everett M.V."/>
            <person name="Foulon E."/>
            <person name="Grimwood J."/>
            <person name="Gundlach H."/>
            <person name="Henrissat B."/>
            <person name="Napoli C."/>
            <person name="McDonald S.M."/>
            <person name="Parker M.S."/>
            <person name="Rombauts S."/>
            <person name="Salamov A."/>
            <person name="Von Dassow P."/>
            <person name="Badger J.H."/>
            <person name="Coutinho P.M."/>
            <person name="Demir E."/>
            <person name="Dubchak I."/>
            <person name="Gentemann C."/>
            <person name="Eikrem W."/>
            <person name="Gready J.E."/>
            <person name="John U."/>
            <person name="Lanier W."/>
            <person name="Lindquist E.A."/>
            <person name="Lucas S."/>
            <person name="Mayer K.F."/>
            <person name="Moreau H."/>
            <person name="Not F."/>
            <person name="Otillar R."/>
            <person name="Panaud O."/>
            <person name="Pangilinan J."/>
            <person name="Paulsen I."/>
            <person name="Piegu B."/>
            <person name="Poliakov A."/>
            <person name="Robbens S."/>
            <person name="Schmutz J."/>
            <person name="Toulza E."/>
            <person name="Wyss T."/>
            <person name="Zelensky A."/>
            <person name="Zhou K."/>
            <person name="Armbrust E.V."/>
            <person name="Bhattacharya D."/>
            <person name="Goodenough U.W."/>
            <person name="Van de Peer Y."/>
            <person name="Grigoriev I.V."/>
        </authorList>
    </citation>
    <scope>NUCLEOTIDE SEQUENCE [LARGE SCALE GENOMIC DNA]</scope>
    <source>
        <strain evidence="8 9">CCMP1545</strain>
    </source>
</reference>
<keyword evidence="5 7" id="KW-0689">Ribosomal protein</keyword>
<accession>C1MH10</accession>
<organism evidence="9">
    <name type="scientific">Micromonas pusilla (strain CCMP1545)</name>
    <name type="common">Picoplanktonic green alga</name>
    <dbReference type="NCBI Taxonomy" id="564608"/>
    <lineage>
        <taxon>Eukaryota</taxon>
        <taxon>Viridiplantae</taxon>
        <taxon>Chlorophyta</taxon>
        <taxon>Mamiellophyceae</taxon>
        <taxon>Mamiellales</taxon>
        <taxon>Mamiellaceae</taxon>
        <taxon>Micromonas</taxon>
    </lineage>
</organism>
<dbReference type="KEGG" id="mpp:MICPUCDRAFT_6958"/>